<feature type="signal peptide" evidence="1">
    <location>
        <begin position="1"/>
        <end position="22"/>
    </location>
</feature>
<proteinExistence type="predicted"/>
<feature type="chain" id="PRO_5042592870" description="Lipoprotein LpqN" evidence="1">
    <location>
        <begin position="23"/>
        <end position="233"/>
    </location>
</feature>
<evidence type="ECO:0000313" key="2">
    <source>
        <dbReference type="EMBL" id="BBX35028.1"/>
    </source>
</evidence>
<reference evidence="2" key="2">
    <citation type="submission" date="2020-02" db="EMBL/GenBank/DDBJ databases">
        <authorList>
            <person name="Matsumoto Y."/>
            <person name="Motooka D."/>
            <person name="Nakamura S."/>
        </authorList>
    </citation>
    <scope>NUCLEOTIDE SEQUENCE</scope>
    <source>
        <strain evidence="2">JCM 12375</strain>
    </source>
</reference>
<dbReference type="EMBL" id="AP027452">
    <property type="protein sequence ID" value="BDY29937.1"/>
    <property type="molecule type" value="Genomic_DNA"/>
</dbReference>
<evidence type="ECO:0000256" key="1">
    <source>
        <dbReference type="SAM" id="SignalP"/>
    </source>
</evidence>
<accession>A0AAI8XPH0</accession>
<dbReference type="EMBL" id="AP022567">
    <property type="protein sequence ID" value="BBX35028.1"/>
    <property type="molecule type" value="Genomic_DNA"/>
</dbReference>
<reference evidence="2 4" key="1">
    <citation type="journal article" date="2019" name="Emerg. Microbes Infect.">
        <title>Comprehensive subspecies identification of 175 nontuberculous mycobacteria species based on 7547 genomic profiles.</title>
        <authorList>
            <person name="Matsumoto Y."/>
            <person name="Kinjo T."/>
            <person name="Motooka D."/>
            <person name="Nabeya D."/>
            <person name="Jung N."/>
            <person name="Uechi K."/>
            <person name="Horii T."/>
            <person name="Iida T."/>
            <person name="Fujita J."/>
            <person name="Nakamura S."/>
        </authorList>
    </citation>
    <scope>NUCLEOTIDE SEQUENCE [LARGE SCALE GENOMIC DNA]</scope>
    <source>
        <strain evidence="2 4">JCM 12375</strain>
    </source>
</reference>
<name>A0AAI8XPH0_MYCME</name>
<gene>
    <name evidence="3" type="ORF">hbim_03880</name>
    <name evidence="2" type="ORF">MMAGJ_43100</name>
</gene>
<dbReference type="RefSeq" id="WP_036429094.1">
    <property type="nucleotide sequence ID" value="NZ_AP022567.1"/>
</dbReference>
<reference evidence="3" key="3">
    <citation type="submission" date="2023-03" db="EMBL/GenBank/DDBJ databases">
        <title>Draft genome sequence of a Mycolicibacterium mageritense strain H4_3_1 isolated from a hybrid biological-inorganic system reactor.</title>
        <authorList>
            <person name="Feng X."/>
            <person name="Kazama D."/>
            <person name="Sato K."/>
            <person name="Kobayashi H."/>
        </authorList>
    </citation>
    <scope>NUCLEOTIDE SEQUENCE</scope>
    <source>
        <strain evidence="3">H4_3_1</strain>
    </source>
</reference>
<sequence>MNRVRRATILLLCLAAAGCTRTSGDVAVTASTTTTSPVETTVTATVTSTAERIPTTNPPPGIAETTHTELPPDAVTCAPTAAPAASITTQVADPQAPRVTVAIPDGWTPGPATGDVGARLSGPNGMFATVTVSRTDLDPAAAFTEYADRIVARAAVSSVSILPAELCDYSGQKLMGGWSNTPQDAVEYRDRLVHIWTAGPAYLVAVHVQAPGRTAEFDAAAAPLIADFGVRIP</sequence>
<evidence type="ECO:0008006" key="6">
    <source>
        <dbReference type="Google" id="ProtNLM"/>
    </source>
</evidence>
<evidence type="ECO:0000313" key="5">
    <source>
        <dbReference type="Proteomes" id="UP001241092"/>
    </source>
</evidence>
<dbReference type="Proteomes" id="UP000465622">
    <property type="component" value="Chromosome"/>
</dbReference>
<evidence type="ECO:0000313" key="3">
    <source>
        <dbReference type="EMBL" id="BDY29937.1"/>
    </source>
</evidence>
<evidence type="ECO:0000313" key="4">
    <source>
        <dbReference type="Proteomes" id="UP000465622"/>
    </source>
</evidence>
<keyword evidence="1" id="KW-0732">Signal</keyword>
<dbReference type="PROSITE" id="PS51257">
    <property type="entry name" value="PROKAR_LIPOPROTEIN"/>
    <property type="match status" value="1"/>
</dbReference>
<keyword evidence="4" id="KW-1185">Reference proteome</keyword>
<organism evidence="3 5">
    <name type="scientific">Mycolicibacterium mageritense</name>
    <name type="common">Mycobacterium mageritense</name>
    <dbReference type="NCBI Taxonomy" id="53462"/>
    <lineage>
        <taxon>Bacteria</taxon>
        <taxon>Bacillati</taxon>
        <taxon>Actinomycetota</taxon>
        <taxon>Actinomycetes</taxon>
        <taxon>Mycobacteriales</taxon>
        <taxon>Mycobacteriaceae</taxon>
        <taxon>Mycolicibacterium</taxon>
    </lineage>
</organism>
<protein>
    <recommendedName>
        <fullName evidence="6">Lipoprotein LpqN</fullName>
    </recommendedName>
</protein>
<dbReference type="Gene3D" id="3.40.1000.10">
    <property type="entry name" value="Mog1/PsbP, alpha/beta/alpha sandwich"/>
    <property type="match status" value="1"/>
</dbReference>
<dbReference type="AlphaFoldDB" id="A0AAI8XPH0"/>
<dbReference type="Proteomes" id="UP001241092">
    <property type="component" value="Chromosome"/>
</dbReference>